<organism evidence="5 6">
    <name type="scientific">Candidatus Thermodesulfobacterium syntrophicum</name>
    <dbReference type="NCBI Taxonomy" id="3060442"/>
    <lineage>
        <taxon>Bacteria</taxon>
        <taxon>Pseudomonadati</taxon>
        <taxon>Thermodesulfobacteriota</taxon>
        <taxon>Thermodesulfobacteria</taxon>
        <taxon>Thermodesulfobacteriales</taxon>
        <taxon>Thermodesulfobacteriaceae</taxon>
        <taxon>Thermodesulfobacterium</taxon>
    </lineage>
</organism>
<dbReference type="GO" id="GO:0006261">
    <property type="term" value="P:DNA-templated DNA replication"/>
    <property type="evidence" value="ECO:0007669"/>
    <property type="project" value="TreeGrafter"/>
</dbReference>
<keyword evidence="4" id="KW-0239">DNA-directed DNA polymerase</keyword>
<proteinExistence type="predicted"/>
<dbReference type="PANTHER" id="PTHR34388:SF1">
    <property type="entry name" value="DNA POLYMERASE III SUBUNIT DELTA"/>
    <property type="match status" value="1"/>
</dbReference>
<name>A0AAE3TDT6_9BACT</name>
<dbReference type="InterPro" id="IPR005790">
    <property type="entry name" value="DNA_polIII_delta"/>
</dbReference>
<sequence length="364" mass="43219">MPIFTPIQIVKLVELAKKNRIAPIYLLIGPENICKEKAREIYEILKEKNSLLEIYNLNDNQNKRSFLETKGYQESLFGVRKVYLVLGAENIPYEKGEEMIKSLKENNGLFSWFLISENFPESHPLYQYAFEKGAIVPFTTKKEEDLLESELVMILKNYGKTMDKNTANLFLSLVGKDYNYFKNELEKLIFYTEDKKIITEEDIWEVVIPSEENALYLLADTFFNYGPERAYRVAINLLDKKIDPPKILWYLYKFFKKMQMLKEFLEKHPELASEKRYSNFSKKFQELKEDPLAEIPKIIAESHPYSLFNIKKQLEKVKNFDFVFAELFKADCAIKKEFKNPVKVFNEFFLNLWYQIKKNNLKSY</sequence>
<dbReference type="InterPro" id="IPR027417">
    <property type="entry name" value="P-loop_NTPase"/>
</dbReference>
<reference evidence="5" key="1">
    <citation type="submission" date="2022-11" db="EMBL/GenBank/DDBJ databases">
        <title>Candidatus Alkanophaga archaea from heated hydrothermal vent sediment oxidize petroleum alkanes.</title>
        <authorList>
            <person name="Zehnle H."/>
            <person name="Laso-Perez R."/>
            <person name="Lipp J."/>
            <person name="Teske A."/>
            <person name="Wegener G."/>
        </authorList>
    </citation>
    <scope>NUCLEOTIDE SEQUENCE</scope>
    <source>
        <strain evidence="5">MCA70</strain>
    </source>
</reference>
<evidence type="ECO:0000256" key="1">
    <source>
        <dbReference type="ARBA" id="ARBA00022679"/>
    </source>
</evidence>
<keyword evidence="3" id="KW-0235">DNA replication</keyword>
<dbReference type="GO" id="GO:0003887">
    <property type="term" value="F:DNA-directed DNA polymerase activity"/>
    <property type="evidence" value="ECO:0007669"/>
    <property type="project" value="UniProtKB-KW"/>
</dbReference>
<protein>
    <submittedName>
        <fullName evidence="5">DNA polymerase III</fullName>
    </submittedName>
</protein>
<dbReference type="AlphaFoldDB" id="A0AAE3TDT6"/>
<dbReference type="GO" id="GO:0003677">
    <property type="term" value="F:DNA binding"/>
    <property type="evidence" value="ECO:0007669"/>
    <property type="project" value="InterPro"/>
</dbReference>
<evidence type="ECO:0000313" key="5">
    <source>
        <dbReference type="EMBL" id="MDF2953289.1"/>
    </source>
</evidence>
<dbReference type="PANTHER" id="PTHR34388">
    <property type="entry name" value="DNA POLYMERASE III SUBUNIT DELTA"/>
    <property type="match status" value="1"/>
</dbReference>
<dbReference type="Gene3D" id="1.10.8.60">
    <property type="match status" value="1"/>
</dbReference>
<keyword evidence="2" id="KW-0548">Nucleotidyltransferase</keyword>
<evidence type="ECO:0000256" key="4">
    <source>
        <dbReference type="ARBA" id="ARBA00022932"/>
    </source>
</evidence>
<dbReference type="EMBL" id="JAPHEG010000002">
    <property type="protein sequence ID" value="MDF2953289.1"/>
    <property type="molecule type" value="Genomic_DNA"/>
</dbReference>
<dbReference type="NCBIfam" id="TIGR01128">
    <property type="entry name" value="holA"/>
    <property type="match status" value="1"/>
</dbReference>
<keyword evidence="1" id="KW-0808">Transferase</keyword>
<comment type="caution">
    <text evidence="5">The sequence shown here is derived from an EMBL/GenBank/DDBJ whole genome shotgun (WGS) entry which is preliminary data.</text>
</comment>
<dbReference type="Proteomes" id="UP001144110">
    <property type="component" value="Unassembled WGS sequence"/>
</dbReference>
<accession>A0AAE3TDT6</accession>
<gene>
    <name evidence="5" type="ORF">OD816_000534</name>
</gene>
<dbReference type="Gene3D" id="1.20.272.10">
    <property type="match status" value="1"/>
</dbReference>
<dbReference type="SUPFAM" id="SSF52540">
    <property type="entry name" value="P-loop containing nucleoside triphosphate hydrolases"/>
    <property type="match status" value="1"/>
</dbReference>
<evidence type="ECO:0000256" key="2">
    <source>
        <dbReference type="ARBA" id="ARBA00022695"/>
    </source>
</evidence>
<evidence type="ECO:0000313" key="6">
    <source>
        <dbReference type="Proteomes" id="UP001144110"/>
    </source>
</evidence>
<evidence type="ECO:0000256" key="3">
    <source>
        <dbReference type="ARBA" id="ARBA00022705"/>
    </source>
</evidence>
<dbReference type="GO" id="GO:0009360">
    <property type="term" value="C:DNA polymerase III complex"/>
    <property type="evidence" value="ECO:0007669"/>
    <property type="project" value="TreeGrafter"/>
</dbReference>